<evidence type="ECO:0008006" key="3">
    <source>
        <dbReference type="Google" id="ProtNLM"/>
    </source>
</evidence>
<dbReference type="AlphaFoldDB" id="A0A6J4IIY3"/>
<proteinExistence type="predicted"/>
<sequence>MVEVGAVADDDVRDVHTLVRPRRRITGMSAVLLPHTAEGAVDWQAVEAHVARTVEAGLTPAVNMDTGYVQLLGEGDRRRVLDLAASVTGGDFVSGAFVGDRAGDAFDLRAYVAEASAVAERGGTPVIFPSHGLNGRDDDGWVAALSELGGELDRFIGFELGSMFVPYGRIPSLDAFAAMVEIPRCVGAKHSSLSRQAEWDRLRVRDAVRPDFMLLTGNDLAIDMVVYGSDYLLGLSTFAPDLFARRDRLWAEGDPAFHELNDLLQHLGHLTFRPPVPAYRHDAAIFFELRGWASSDVTPPGVPRRPAWERDLLVGIAERLGVLA</sequence>
<reference evidence="2" key="1">
    <citation type="submission" date="2020-02" db="EMBL/GenBank/DDBJ databases">
        <authorList>
            <person name="Meier V. D."/>
        </authorList>
    </citation>
    <scope>NUCLEOTIDE SEQUENCE</scope>
    <source>
        <strain evidence="2">AVDCRST_MAG20</strain>
    </source>
</reference>
<dbReference type="SUPFAM" id="SSF51569">
    <property type="entry name" value="Aldolase"/>
    <property type="match status" value="1"/>
</dbReference>
<dbReference type="SMART" id="SM01130">
    <property type="entry name" value="DHDPS"/>
    <property type="match status" value="1"/>
</dbReference>
<dbReference type="GO" id="GO:0016829">
    <property type="term" value="F:lyase activity"/>
    <property type="evidence" value="ECO:0007669"/>
    <property type="project" value="UniProtKB-KW"/>
</dbReference>
<name>A0A6J4IIY3_9ACTN</name>
<protein>
    <recommendedName>
        <fullName evidence="3">Dihydrodipicolinate synthase family protein</fullName>
    </recommendedName>
</protein>
<dbReference type="InterPro" id="IPR013785">
    <property type="entry name" value="Aldolase_TIM"/>
</dbReference>
<evidence type="ECO:0000313" key="2">
    <source>
        <dbReference type="EMBL" id="CAA9251344.1"/>
    </source>
</evidence>
<organism evidence="2">
    <name type="scientific">uncultured Acidimicrobiales bacterium</name>
    <dbReference type="NCBI Taxonomy" id="310071"/>
    <lineage>
        <taxon>Bacteria</taxon>
        <taxon>Bacillati</taxon>
        <taxon>Actinomycetota</taxon>
        <taxon>Acidimicrobiia</taxon>
        <taxon>Acidimicrobiales</taxon>
        <taxon>environmental samples</taxon>
    </lineage>
</organism>
<keyword evidence="1" id="KW-0456">Lyase</keyword>
<gene>
    <name evidence="2" type="ORF">AVDCRST_MAG20-2275</name>
</gene>
<dbReference type="Gene3D" id="3.20.20.70">
    <property type="entry name" value="Aldolase class I"/>
    <property type="match status" value="1"/>
</dbReference>
<accession>A0A6J4IIY3</accession>
<evidence type="ECO:0000256" key="1">
    <source>
        <dbReference type="ARBA" id="ARBA00023239"/>
    </source>
</evidence>
<dbReference type="CDD" id="cd00408">
    <property type="entry name" value="DHDPS-like"/>
    <property type="match status" value="1"/>
</dbReference>
<dbReference type="EMBL" id="CADCSY010000102">
    <property type="protein sequence ID" value="CAA9251344.1"/>
    <property type="molecule type" value="Genomic_DNA"/>
</dbReference>
<dbReference type="InterPro" id="IPR002220">
    <property type="entry name" value="DapA-like"/>
</dbReference>